<organism evidence="3 4">
    <name type="scientific">Bythopirellula goksoeyrii</name>
    <dbReference type="NCBI Taxonomy" id="1400387"/>
    <lineage>
        <taxon>Bacteria</taxon>
        <taxon>Pseudomonadati</taxon>
        <taxon>Planctomycetota</taxon>
        <taxon>Planctomycetia</taxon>
        <taxon>Pirellulales</taxon>
        <taxon>Lacipirellulaceae</taxon>
        <taxon>Bythopirellula</taxon>
    </lineage>
</organism>
<accession>A0A5B9QFK6</accession>
<dbReference type="EMBL" id="CP042913">
    <property type="protein sequence ID" value="QEG36415.1"/>
    <property type="molecule type" value="Genomic_DNA"/>
</dbReference>
<dbReference type="Proteomes" id="UP000323917">
    <property type="component" value="Chromosome"/>
</dbReference>
<dbReference type="OrthoDB" id="9770043at2"/>
<dbReference type="InterPro" id="IPR012938">
    <property type="entry name" value="Glc/Sorbosone_DH"/>
</dbReference>
<proteinExistence type="predicted"/>
<dbReference type="PANTHER" id="PTHR19328:SF13">
    <property type="entry name" value="HIPL1 PROTEIN"/>
    <property type="match status" value="1"/>
</dbReference>
<feature type="domain" description="Glucose/Sorbosone dehydrogenase" evidence="2">
    <location>
        <begin position="488"/>
        <end position="706"/>
    </location>
</feature>
<dbReference type="InterPro" id="IPR011041">
    <property type="entry name" value="Quinoprot_gluc/sorb_DH_b-prop"/>
</dbReference>
<keyword evidence="4" id="KW-1185">Reference proteome</keyword>
<gene>
    <name evidence="3" type="primary">gdhB_3</name>
    <name evidence="3" type="ORF">Pr1d_37290</name>
</gene>
<feature type="region of interest" description="Disordered" evidence="1">
    <location>
        <begin position="932"/>
        <end position="951"/>
    </location>
</feature>
<reference evidence="3 4" key="1">
    <citation type="submission" date="2019-08" db="EMBL/GenBank/DDBJ databases">
        <title>Deep-cultivation of Planctomycetes and their phenomic and genomic characterization uncovers novel biology.</title>
        <authorList>
            <person name="Wiegand S."/>
            <person name="Jogler M."/>
            <person name="Boedeker C."/>
            <person name="Pinto D."/>
            <person name="Vollmers J."/>
            <person name="Rivas-Marin E."/>
            <person name="Kohn T."/>
            <person name="Peeters S.H."/>
            <person name="Heuer A."/>
            <person name="Rast P."/>
            <person name="Oberbeckmann S."/>
            <person name="Bunk B."/>
            <person name="Jeske O."/>
            <person name="Meyerdierks A."/>
            <person name="Storesund J.E."/>
            <person name="Kallscheuer N."/>
            <person name="Luecker S."/>
            <person name="Lage O.M."/>
            <person name="Pohl T."/>
            <person name="Merkel B.J."/>
            <person name="Hornburger P."/>
            <person name="Mueller R.-W."/>
            <person name="Bruemmer F."/>
            <person name="Labrenz M."/>
            <person name="Spormann A.M."/>
            <person name="Op den Camp H."/>
            <person name="Overmann J."/>
            <person name="Amann R."/>
            <person name="Jetten M.S.M."/>
            <person name="Mascher T."/>
            <person name="Medema M.H."/>
            <person name="Devos D.P."/>
            <person name="Kaster A.-K."/>
            <person name="Ovreas L."/>
            <person name="Rohde M."/>
            <person name="Galperin M.Y."/>
            <person name="Jogler C."/>
        </authorList>
    </citation>
    <scope>NUCLEOTIDE SEQUENCE [LARGE SCALE GENOMIC DNA]</scope>
    <source>
        <strain evidence="3 4">Pr1d</strain>
    </source>
</reference>
<dbReference type="SUPFAM" id="SSF50952">
    <property type="entry name" value="Soluble quinoprotein glucose dehydrogenase"/>
    <property type="match status" value="1"/>
</dbReference>
<keyword evidence="3" id="KW-0560">Oxidoreductase</keyword>
<feature type="compositionally biased region" description="Polar residues" evidence="1">
    <location>
        <begin position="933"/>
        <end position="946"/>
    </location>
</feature>
<name>A0A5B9QFK6_9BACT</name>
<dbReference type="Pfam" id="PF07995">
    <property type="entry name" value="GSDH"/>
    <property type="match status" value="1"/>
</dbReference>
<evidence type="ECO:0000256" key="1">
    <source>
        <dbReference type="SAM" id="MobiDB-lite"/>
    </source>
</evidence>
<dbReference type="SUPFAM" id="SSF49785">
    <property type="entry name" value="Galactose-binding domain-like"/>
    <property type="match status" value="1"/>
</dbReference>
<dbReference type="RefSeq" id="WP_148074759.1">
    <property type="nucleotide sequence ID" value="NZ_CP042913.1"/>
</dbReference>
<protein>
    <submittedName>
        <fullName evidence="3">Quinoprotein glucose dehydrogenase B</fullName>
        <ecNumber evidence="3">1.1.5.2</ecNumber>
    </submittedName>
</protein>
<evidence type="ECO:0000313" key="3">
    <source>
        <dbReference type="EMBL" id="QEG36415.1"/>
    </source>
</evidence>
<dbReference type="KEGG" id="bgok:Pr1d_37290"/>
<dbReference type="AlphaFoldDB" id="A0A5B9QFK6"/>
<dbReference type="InterPro" id="IPR011042">
    <property type="entry name" value="6-blade_b-propeller_TolB-like"/>
</dbReference>
<evidence type="ECO:0000259" key="2">
    <source>
        <dbReference type="Pfam" id="PF07995"/>
    </source>
</evidence>
<feature type="region of interest" description="Disordered" evidence="1">
    <location>
        <begin position="977"/>
        <end position="1006"/>
    </location>
</feature>
<dbReference type="InterPro" id="IPR008979">
    <property type="entry name" value="Galactose-bd-like_sf"/>
</dbReference>
<evidence type="ECO:0000313" key="4">
    <source>
        <dbReference type="Proteomes" id="UP000323917"/>
    </source>
</evidence>
<dbReference type="Gene3D" id="2.120.10.30">
    <property type="entry name" value="TolB, C-terminal domain"/>
    <property type="match status" value="1"/>
</dbReference>
<dbReference type="Gene3D" id="2.60.120.430">
    <property type="entry name" value="Galactose-binding lectin"/>
    <property type="match status" value="1"/>
</dbReference>
<dbReference type="PANTHER" id="PTHR19328">
    <property type="entry name" value="HEDGEHOG-INTERACTING PROTEIN"/>
    <property type="match status" value="1"/>
</dbReference>
<sequence>MNRKTMSLYCRRLQMESLEPRCLLAGDTYLVNFQFDEVLTPTRYIRDVGAVYSNQGGGLTYGWSSDHTDVSRDRGINADQRLDTLIHFHQNQKWEFGLPNGTYEVTVSVGDPEFASSYTLNVEGVNFWSNLALGMNDFREQIQQITIADGRLTIDQGSAAEKATRINFVHIVGLPSGPNSSPSVPSITEPGVPGQVLNPTDVHMESVGFFDVDGNLHKSSDWEIWQTDVSPQIVWQTLGIQGVERLHTHLGDGVFINSHAGRTDLLPNANFELRVRFRDDDGSVSSYAMRNFQTGSASATFPLELADVANSPVPSWSDADTPVSVILPAASPNQSELRVESQAGELLLKFMGNNGISNTMINPAELSEHVNVRVAIVAGSNGLMLESSNLDFSDDHGGPHTIFLPEINLTANHRLDLWVSSDGSTYYGSAGQTSPDFSNLARASETSVEVPFTAFQPGYVVEEVAGGLQLPTNIAFVPNPGPNPGDPYFYVTELYGTIKVVTRDFSVSDYATNLLNFNPTGSFPGSGEQGLTGIVVDPVSEDVFVSRVTATNPADPNGAHHPQVVRFTSSDGGLTASSSTVIRDMIGESQGQSHQISNLTIGPDDGLLYVHNGDGFDAGTALNLDSYRGKILRMNLDGTAPTDNPFYNAGNGINARDYVYAYGVRNPFGGAWRAADGEHYEVENGPSTDRFARILRGQSYGWNGSDASMSINAIYTWVPAHAPVNITFVQNETFGGSQFPPDMRDRAYVSESGPTYALGPQTRGKRIVEFNVDTDGNLIDGPTTLVGYTGNGRATVVGLIAGPDGLYFTELYKDLDAATPIEAGARVFRVRYVAQQPGDYDYDGDVDGRDFLQWQRSFGSTSDLSADGDRSRIVEGNDLGIWQSAYGSGPLSTSVVDMLPAAMATDPLSGCSDSLSPAVIANLASEGIPASLNGASVTGFESPSTTPDERSDQIEAVEHALEQLYAPNLSSNQLAEVASPIVQESDDSTSDTTWDDVWGNDLETKL</sequence>
<dbReference type="EC" id="1.1.5.2" evidence="3"/>
<dbReference type="GO" id="GO:0008876">
    <property type="term" value="F:quinoprotein glucose dehydrogenase activity"/>
    <property type="evidence" value="ECO:0007669"/>
    <property type="project" value="UniProtKB-EC"/>
</dbReference>